<evidence type="ECO:0000256" key="3">
    <source>
        <dbReference type="ARBA" id="ARBA00023140"/>
    </source>
</evidence>
<organism evidence="7 8">
    <name type="scientific">Microthyrium microscopicum</name>
    <dbReference type="NCBI Taxonomy" id="703497"/>
    <lineage>
        <taxon>Eukaryota</taxon>
        <taxon>Fungi</taxon>
        <taxon>Dikarya</taxon>
        <taxon>Ascomycota</taxon>
        <taxon>Pezizomycotina</taxon>
        <taxon>Dothideomycetes</taxon>
        <taxon>Dothideomycetes incertae sedis</taxon>
        <taxon>Microthyriales</taxon>
        <taxon>Microthyriaceae</taxon>
        <taxon>Microthyrium</taxon>
    </lineage>
</organism>
<dbReference type="OrthoDB" id="3636394at2759"/>
<dbReference type="InterPro" id="IPR008733">
    <property type="entry name" value="PEX11"/>
</dbReference>
<keyword evidence="2 6" id="KW-0472">Membrane</keyword>
<dbReference type="Proteomes" id="UP000799302">
    <property type="component" value="Unassembled WGS sequence"/>
</dbReference>
<proteinExistence type="predicted"/>
<evidence type="ECO:0000256" key="4">
    <source>
        <dbReference type="ARBA" id="ARBA00046271"/>
    </source>
</evidence>
<dbReference type="EMBL" id="MU004237">
    <property type="protein sequence ID" value="KAF2667442.1"/>
    <property type="molecule type" value="Genomic_DNA"/>
</dbReference>
<evidence type="ECO:0000256" key="6">
    <source>
        <dbReference type="SAM" id="Phobius"/>
    </source>
</evidence>
<evidence type="ECO:0000256" key="5">
    <source>
        <dbReference type="SAM" id="MobiDB-lite"/>
    </source>
</evidence>
<evidence type="ECO:0000313" key="8">
    <source>
        <dbReference type="Proteomes" id="UP000799302"/>
    </source>
</evidence>
<keyword evidence="6" id="KW-1133">Transmembrane helix</keyword>
<evidence type="ECO:0000256" key="2">
    <source>
        <dbReference type="ARBA" id="ARBA00023136"/>
    </source>
</evidence>
<name>A0A6A6U5L2_9PEZI</name>
<accession>A0A6A6U5L2</accession>
<sequence>MFTSLSRFVNNAAGLEKTLRIAQSLLLINVSLSLAATGKSSWSLALSHIAVSRRFFRLLRWVDCWANAEATFNDQKSNTLHRVVATAKWSLLGIYFFLEMFAITNVLGATTYSWGRPLEIEANKFWVYGLGASIILSLVDLATLPSAPVPNKETVQALNEKGDKNKTTVPEKKEISASPGTNSQNLMKQLVIDTCDLATPGTLIGWIQIDRAYVGAAMFVSSLLAATDIWRNVQAASVPQRALATKGKK</sequence>
<feature type="compositionally biased region" description="Basic and acidic residues" evidence="5">
    <location>
        <begin position="161"/>
        <end position="175"/>
    </location>
</feature>
<gene>
    <name evidence="7" type="ORF">BT63DRAFT_441096</name>
</gene>
<dbReference type="PANTHER" id="PTHR12652:SF23">
    <property type="entry name" value="MICROBODY (PEROXISOME) PROLIFERATION PROTEIN PEROXIN 11B (EUROFUNG)"/>
    <property type="match status" value="1"/>
</dbReference>
<dbReference type="GO" id="GO:0016559">
    <property type="term" value="P:peroxisome fission"/>
    <property type="evidence" value="ECO:0007669"/>
    <property type="project" value="InterPro"/>
</dbReference>
<feature type="region of interest" description="Disordered" evidence="5">
    <location>
        <begin position="161"/>
        <end position="181"/>
    </location>
</feature>
<evidence type="ECO:0000256" key="1">
    <source>
        <dbReference type="ARBA" id="ARBA00022593"/>
    </source>
</evidence>
<evidence type="ECO:0000313" key="7">
    <source>
        <dbReference type="EMBL" id="KAF2667442.1"/>
    </source>
</evidence>
<dbReference type="PANTHER" id="PTHR12652">
    <property type="entry name" value="PEROXISOMAL BIOGENESIS FACTOR 11"/>
    <property type="match status" value="1"/>
</dbReference>
<keyword evidence="3" id="KW-0576">Peroxisome</keyword>
<comment type="subcellular location">
    <subcellularLocation>
        <location evidence="4">Peroxisome membrane</location>
    </subcellularLocation>
</comment>
<keyword evidence="6" id="KW-0812">Transmembrane</keyword>
<feature type="transmembrane region" description="Helical" evidence="6">
    <location>
        <begin position="92"/>
        <end position="113"/>
    </location>
</feature>
<evidence type="ECO:0008006" key="9">
    <source>
        <dbReference type="Google" id="ProtNLM"/>
    </source>
</evidence>
<dbReference type="Pfam" id="PF05648">
    <property type="entry name" value="PEX11"/>
    <property type="match status" value="1"/>
</dbReference>
<feature type="transmembrane region" description="Helical" evidence="6">
    <location>
        <begin position="125"/>
        <end position="144"/>
    </location>
</feature>
<reference evidence="7" key="1">
    <citation type="journal article" date="2020" name="Stud. Mycol.">
        <title>101 Dothideomycetes genomes: a test case for predicting lifestyles and emergence of pathogens.</title>
        <authorList>
            <person name="Haridas S."/>
            <person name="Albert R."/>
            <person name="Binder M."/>
            <person name="Bloem J."/>
            <person name="Labutti K."/>
            <person name="Salamov A."/>
            <person name="Andreopoulos B."/>
            <person name="Baker S."/>
            <person name="Barry K."/>
            <person name="Bills G."/>
            <person name="Bluhm B."/>
            <person name="Cannon C."/>
            <person name="Castanera R."/>
            <person name="Culley D."/>
            <person name="Daum C."/>
            <person name="Ezra D."/>
            <person name="Gonzalez J."/>
            <person name="Henrissat B."/>
            <person name="Kuo A."/>
            <person name="Liang C."/>
            <person name="Lipzen A."/>
            <person name="Lutzoni F."/>
            <person name="Magnuson J."/>
            <person name="Mondo S."/>
            <person name="Nolan M."/>
            <person name="Ohm R."/>
            <person name="Pangilinan J."/>
            <person name="Park H.-J."/>
            <person name="Ramirez L."/>
            <person name="Alfaro M."/>
            <person name="Sun H."/>
            <person name="Tritt A."/>
            <person name="Yoshinaga Y."/>
            <person name="Zwiers L.-H."/>
            <person name="Turgeon B."/>
            <person name="Goodwin S."/>
            <person name="Spatafora J."/>
            <person name="Crous P."/>
            <person name="Grigoriev I."/>
        </authorList>
    </citation>
    <scope>NUCLEOTIDE SEQUENCE</scope>
    <source>
        <strain evidence="7">CBS 115976</strain>
    </source>
</reference>
<protein>
    <recommendedName>
        <fullName evidence="9">PEX11 domain protein</fullName>
    </recommendedName>
</protein>
<keyword evidence="8" id="KW-1185">Reference proteome</keyword>
<keyword evidence="1" id="KW-0962">Peroxisome biogenesis</keyword>
<dbReference type="GO" id="GO:0005778">
    <property type="term" value="C:peroxisomal membrane"/>
    <property type="evidence" value="ECO:0007669"/>
    <property type="project" value="UniProtKB-SubCell"/>
</dbReference>
<dbReference type="AlphaFoldDB" id="A0A6A6U5L2"/>